<dbReference type="FunFam" id="3.30.2160.10:FF:000001">
    <property type="entry name" value="E3 ubiquitin-protein ligase NEDD4-like"/>
    <property type="match status" value="1"/>
</dbReference>
<feature type="compositionally biased region" description="Acidic residues" evidence="12">
    <location>
        <begin position="2147"/>
        <end position="2165"/>
    </location>
</feature>
<dbReference type="CDD" id="cd14291">
    <property type="entry name" value="UBA1_NUB1_like"/>
    <property type="match status" value="1"/>
</dbReference>
<dbReference type="Gene3D" id="3.30.2410.10">
    <property type="entry name" value="Hect, E3 ligase catalytic domain"/>
    <property type="match status" value="1"/>
</dbReference>
<dbReference type="Pfam" id="PF06025">
    <property type="entry name" value="DUF913"/>
    <property type="match status" value="1"/>
</dbReference>
<dbReference type="Gene3D" id="3.90.1750.10">
    <property type="entry name" value="Hect, E3 ligase catalytic domains"/>
    <property type="match status" value="1"/>
</dbReference>
<feature type="region of interest" description="Disordered" evidence="12">
    <location>
        <begin position="1383"/>
        <end position="1410"/>
    </location>
</feature>
<dbReference type="Pfam" id="PF14377">
    <property type="entry name" value="UBM"/>
    <property type="match status" value="3"/>
</dbReference>
<feature type="region of interest" description="Disordered" evidence="12">
    <location>
        <begin position="748"/>
        <end position="775"/>
    </location>
</feature>
<evidence type="ECO:0000256" key="4">
    <source>
        <dbReference type="ARBA" id="ARBA00012485"/>
    </source>
</evidence>
<accession>A0A9N9F2Y0</accession>
<dbReference type="InterPro" id="IPR000569">
    <property type="entry name" value="HECT_dom"/>
</dbReference>
<dbReference type="InterPro" id="IPR016024">
    <property type="entry name" value="ARM-type_fold"/>
</dbReference>
<dbReference type="GO" id="GO:0006511">
    <property type="term" value="P:ubiquitin-dependent protein catabolic process"/>
    <property type="evidence" value="ECO:0007669"/>
    <property type="project" value="TreeGrafter"/>
</dbReference>
<dbReference type="GO" id="GO:0005737">
    <property type="term" value="C:cytoplasm"/>
    <property type="evidence" value="ECO:0007669"/>
    <property type="project" value="TreeGrafter"/>
</dbReference>
<dbReference type="Pfam" id="PF00632">
    <property type="entry name" value="HECT"/>
    <property type="match status" value="1"/>
</dbReference>
<dbReference type="EC" id="2.3.2.26" evidence="4"/>
<feature type="compositionally biased region" description="Low complexity" evidence="12">
    <location>
        <begin position="3152"/>
        <end position="3172"/>
    </location>
</feature>
<feature type="compositionally biased region" description="Polar residues" evidence="12">
    <location>
        <begin position="3098"/>
        <end position="3131"/>
    </location>
</feature>
<feature type="compositionally biased region" description="Basic and acidic residues" evidence="12">
    <location>
        <begin position="2067"/>
        <end position="2076"/>
    </location>
</feature>
<feature type="compositionally biased region" description="Polar residues" evidence="12">
    <location>
        <begin position="3173"/>
        <end position="3184"/>
    </location>
</feature>
<gene>
    <name evidence="15" type="ORF">CPELLU_LOCUS2699</name>
</gene>
<feature type="compositionally biased region" description="Polar residues" evidence="12">
    <location>
        <begin position="2715"/>
        <end position="2728"/>
    </location>
</feature>
<feature type="compositionally biased region" description="Basic and acidic residues" evidence="12">
    <location>
        <begin position="2181"/>
        <end position="2196"/>
    </location>
</feature>
<dbReference type="InterPro" id="IPR010309">
    <property type="entry name" value="E3_Ub_ligase_DUF908"/>
</dbReference>
<dbReference type="OrthoDB" id="8068875at2759"/>
<feature type="compositionally biased region" description="Polar residues" evidence="12">
    <location>
        <begin position="1383"/>
        <end position="1393"/>
    </location>
</feature>
<dbReference type="PANTHER" id="PTHR11254">
    <property type="entry name" value="HECT DOMAIN UBIQUITIN-PROTEIN LIGASE"/>
    <property type="match status" value="1"/>
</dbReference>
<evidence type="ECO:0000313" key="15">
    <source>
        <dbReference type="EMBL" id="CAG8506321.1"/>
    </source>
</evidence>
<evidence type="ECO:0000256" key="12">
    <source>
        <dbReference type="SAM" id="MobiDB-lite"/>
    </source>
</evidence>
<feature type="compositionally biased region" description="Acidic residues" evidence="12">
    <location>
        <begin position="2269"/>
        <end position="2293"/>
    </location>
</feature>
<protein>
    <recommendedName>
        <fullName evidence="4">HECT-type E3 ubiquitin transferase</fullName>
        <ecNumber evidence="4">2.3.2.26</ecNumber>
    </recommendedName>
</protein>
<dbReference type="SMART" id="SM00119">
    <property type="entry name" value="HECTc"/>
    <property type="match status" value="1"/>
</dbReference>
<dbReference type="Pfam" id="PF00627">
    <property type="entry name" value="UBA"/>
    <property type="match status" value="1"/>
</dbReference>
<dbReference type="SUPFAM" id="SSF56204">
    <property type="entry name" value="Hect, E3 ligase catalytic domain"/>
    <property type="match status" value="1"/>
</dbReference>
<dbReference type="SUPFAM" id="SSF48371">
    <property type="entry name" value="ARM repeat"/>
    <property type="match status" value="2"/>
</dbReference>
<keyword evidence="16" id="KW-1185">Reference proteome</keyword>
<evidence type="ECO:0000256" key="8">
    <source>
        <dbReference type="ARBA" id="ARBA00022816"/>
    </source>
</evidence>
<dbReference type="CDD" id="cd00078">
    <property type="entry name" value="HECTc"/>
    <property type="match status" value="1"/>
</dbReference>
<dbReference type="InterPro" id="IPR010314">
    <property type="entry name" value="E3_Ub_ligase_DUF913"/>
</dbReference>
<feature type="compositionally biased region" description="Low complexity" evidence="12">
    <location>
        <begin position="3132"/>
        <end position="3143"/>
    </location>
</feature>
<feature type="region of interest" description="Disordered" evidence="12">
    <location>
        <begin position="1256"/>
        <end position="1278"/>
    </location>
</feature>
<dbReference type="Proteomes" id="UP000789759">
    <property type="component" value="Unassembled WGS sequence"/>
</dbReference>
<dbReference type="GO" id="GO:0061630">
    <property type="term" value="F:ubiquitin protein ligase activity"/>
    <property type="evidence" value="ECO:0007669"/>
    <property type="project" value="UniProtKB-EC"/>
</dbReference>
<comment type="subcellular location">
    <subcellularLocation>
        <location evidence="2">Nucleus</location>
    </subcellularLocation>
</comment>
<comment type="pathway">
    <text evidence="3">Protein modification; protein ubiquitination.</text>
</comment>
<feature type="compositionally biased region" description="Acidic residues" evidence="12">
    <location>
        <begin position="2114"/>
        <end position="2125"/>
    </location>
</feature>
<dbReference type="GO" id="GO:0051028">
    <property type="term" value="P:mRNA transport"/>
    <property type="evidence" value="ECO:0007669"/>
    <property type="project" value="UniProtKB-KW"/>
</dbReference>
<dbReference type="PANTHER" id="PTHR11254:SF67">
    <property type="entry name" value="E3 UBIQUITIN-PROTEIN LIGASE HUWE1"/>
    <property type="match status" value="1"/>
</dbReference>
<dbReference type="Gene3D" id="1.25.10.10">
    <property type="entry name" value="Leucine-rich Repeat Variant"/>
    <property type="match status" value="1"/>
</dbReference>
<dbReference type="InterPro" id="IPR009060">
    <property type="entry name" value="UBA-like_sf"/>
</dbReference>
<evidence type="ECO:0000313" key="16">
    <source>
        <dbReference type="Proteomes" id="UP000789759"/>
    </source>
</evidence>
<dbReference type="InterPro" id="IPR025527">
    <property type="entry name" value="HUWE1/Rev1_UBM"/>
</dbReference>
<feature type="region of interest" description="Disordered" evidence="12">
    <location>
        <begin position="3096"/>
        <end position="3191"/>
    </location>
</feature>
<evidence type="ECO:0000256" key="1">
    <source>
        <dbReference type="ARBA" id="ARBA00000885"/>
    </source>
</evidence>
<evidence type="ECO:0000256" key="5">
    <source>
        <dbReference type="ARBA" id="ARBA00022448"/>
    </source>
</evidence>
<feature type="compositionally biased region" description="Basic and acidic residues" evidence="12">
    <location>
        <begin position="760"/>
        <end position="775"/>
    </location>
</feature>
<dbReference type="PROSITE" id="PS50030">
    <property type="entry name" value="UBA"/>
    <property type="match status" value="1"/>
</dbReference>
<name>A0A9N9F2Y0_9GLOM</name>
<dbReference type="SMART" id="SM00165">
    <property type="entry name" value="UBA"/>
    <property type="match status" value="1"/>
</dbReference>
<feature type="compositionally biased region" description="Basic and acidic residues" evidence="12">
    <location>
        <begin position="2209"/>
        <end position="2223"/>
    </location>
</feature>
<dbReference type="GO" id="GO:0000209">
    <property type="term" value="P:protein polyubiquitination"/>
    <property type="evidence" value="ECO:0007669"/>
    <property type="project" value="TreeGrafter"/>
</dbReference>
<dbReference type="Pfam" id="PF06012">
    <property type="entry name" value="DUF908"/>
    <property type="match status" value="1"/>
</dbReference>
<keyword evidence="9" id="KW-0539">Nucleus</keyword>
<dbReference type="InterPro" id="IPR050409">
    <property type="entry name" value="E3_ubiq-protein_ligase"/>
</dbReference>
<evidence type="ECO:0000256" key="11">
    <source>
        <dbReference type="PROSITE-ProRule" id="PRU00104"/>
    </source>
</evidence>
<evidence type="ECO:0000256" key="10">
    <source>
        <dbReference type="ARBA" id="ARBA00034494"/>
    </source>
</evidence>
<comment type="caution">
    <text evidence="15">The sequence shown here is derived from an EMBL/GenBank/DDBJ whole genome shotgun (WGS) entry which is preliminary data.</text>
</comment>
<keyword evidence="7 11" id="KW-0833">Ubl conjugation pathway</keyword>
<feature type="region of interest" description="Disordered" evidence="12">
    <location>
        <begin position="211"/>
        <end position="246"/>
    </location>
</feature>
<evidence type="ECO:0000256" key="3">
    <source>
        <dbReference type="ARBA" id="ARBA00004906"/>
    </source>
</evidence>
<feature type="region of interest" description="Disordered" evidence="12">
    <location>
        <begin position="1340"/>
        <end position="1364"/>
    </location>
</feature>
<dbReference type="FunFam" id="3.30.2410.10:FF:000004">
    <property type="entry name" value="E3 ubiquitin-protein ligase HUWE1, variant"/>
    <property type="match status" value="1"/>
</dbReference>
<feature type="region of interest" description="Disordered" evidence="12">
    <location>
        <begin position="2064"/>
        <end position="2223"/>
    </location>
</feature>
<dbReference type="InterPro" id="IPR035983">
    <property type="entry name" value="Hect_E3_ubiquitin_ligase"/>
</dbReference>
<evidence type="ECO:0000256" key="6">
    <source>
        <dbReference type="ARBA" id="ARBA00022679"/>
    </source>
</evidence>
<keyword evidence="6" id="KW-0808">Transferase</keyword>
<dbReference type="PROSITE" id="PS50237">
    <property type="entry name" value="HECT"/>
    <property type="match status" value="1"/>
</dbReference>
<feature type="region of interest" description="Disordered" evidence="12">
    <location>
        <begin position="2566"/>
        <end position="2598"/>
    </location>
</feature>
<dbReference type="SUPFAM" id="SSF46934">
    <property type="entry name" value="UBA-like"/>
    <property type="match status" value="1"/>
</dbReference>
<evidence type="ECO:0000256" key="7">
    <source>
        <dbReference type="ARBA" id="ARBA00022786"/>
    </source>
</evidence>
<evidence type="ECO:0000256" key="2">
    <source>
        <dbReference type="ARBA" id="ARBA00004123"/>
    </source>
</evidence>
<reference evidence="15" key="1">
    <citation type="submission" date="2021-06" db="EMBL/GenBank/DDBJ databases">
        <authorList>
            <person name="Kallberg Y."/>
            <person name="Tangrot J."/>
            <person name="Rosling A."/>
        </authorList>
    </citation>
    <scope>NUCLEOTIDE SEQUENCE</scope>
    <source>
        <strain evidence="15">FL966</strain>
    </source>
</reference>
<feature type="domain" description="UBA" evidence="13">
    <location>
        <begin position="1288"/>
        <end position="1328"/>
    </location>
</feature>
<dbReference type="InterPro" id="IPR011989">
    <property type="entry name" value="ARM-like"/>
</dbReference>
<dbReference type="GO" id="GO:0005634">
    <property type="term" value="C:nucleus"/>
    <property type="evidence" value="ECO:0007669"/>
    <property type="project" value="UniProtKB-SubCell"/>
</dbReference>
<feature type="region of interest" description="Disordered" evidence="12">
    <location>
        <begin position="1742"/>
        <end position="1771"/>
    </location>
</feature>
<feature type="region of interest" description="Disordered" evidence="12">
    <location>
        <begin position="1806"/>
        <end position="1835"/>
    </location>
</feature>
<feature type="active site" description="Glycyl thioester intermediate" evidence="11">
    <location>
        <position position="3812"/>
    </location>
</feature>
<dbReference type="InterPro" id="IPR015940">
    <property type="entry name" value="UBA"/>
</dbReference>
<comment type="catalytic activity">
    <reaction evidence="1">
        <text>S-ubiquitinyl-[E2 ubiquitin-conjugating enzyme]-L-cysteine + [acceptor protein]-L-lysine = [E2 ubiquitin-conjugating enzyme]-L-cysteine + N(6)-ubiquitinyl-[acceptor protein]-L-lysine.</text>
        <dbReference type="EC" id="2.3.2.26"/>
    </reaction>
</comment>
<feature type="domain" description="HECT" evidence="14">
    <location>
        <begin position="3509"/>
        <end position="3845"/>
    </location>
</feature>
<dbReference type="FunFam" id="3.90.1750.10:FF:000003">
    <property type="entry name" value="E3 ubiquitin-protein ligase UPL1"/>
    <property type="match status" value="1"/>
</dbReference>
<evidence type="ECO:0000259" key="14">
    <source>
        <dbReference type="PROSITE" id="PS50237"/>
    </source>
</evidence>
<comment type="similarity">
    <text evidence="10">Belongs to the UPL family. TOM1/PTR1 subfamily.</text>
</comment>
<dbReference type="Gene3D" id="3.30.2160.10">
    <property type="entry name" value="Hect, E3 ligase catalytic domain"/>
    <property type="match status" value="1"/>
</dbReference>
<sequence length="3845" mass="429279">MKIKKSPPKKLVAPVSKSCPYEIPPIKNLIQKLSECHEEEIPRIVESAIDWSYPRGDLFHWIGVLNRFDTMLENICKNYNLKKLQTSKFSEGARVVLVAILKFSRVLLENCTNRNLYSSYEHLNDLLYTSELDVLEVLLRLILRPAQRLSNQRALRTNFTISPERILTLAHCWGTKEYDLEMEHLASDDVTIPEELTTLNYQFYRHLTPSEAAETTGDKKSDATTPTQSQKSQRKDSASSSSGTKAGEGVTLISVNNVRQLGDTDMNILNHVVQEYNIPEEFHFALLNRIRIVTSISSTDTRRRLLIIRLLAVAIMAHVIPEHVAQSKLFLYEPDIVANLAKLVHPDRNVPFDIQTVALYALDGISRYRSKLGEVLTAINASANHGILLYVLRRVIADLERDNPIYPQEYYDALFALISYIITTQTGGTMVISAGIVPTLLQLLNNKNPHQLKNVTKAVGILDSLVYGFNTSFTSFCNANGVRVLVDRIKEEVDNGIRLAKEARDSQMEGITIANSSASAGPSSEGEEFISSVAIENDVSLPYERASLLKSMFKFVLHMMQSSGTADGLRNLIDTSLPDSLKKVFEQPNVFGSSIYALAINLIATFIHNEPTSLPIMQEARLPQTFLNSISKEIPASVDAIQSIPNAFGAICLNAQGMEIFNQMNPIDKFFTIFTSDEHLRSLQDSDVASVLGTSIDELMRHHPSLKQCIMNAIMTTLQRIIELGHNSPIKDSASILHAGSDDDQINSEISGVEGSIDTKMTDSDNTKADENKTDEKKENTVVAFIEIAARFLEGLFQTQNHCKEFLKQENGLNIILKFYALPVLPYEFGCSQASYSLSHLMRVIADVDPKRSISAIVGALNETLQGATSFLSYEGKGILSEYVDLKESDVAKIEEANSTFRTLITLHGYVGLLSDVYCTPVFSHGKSASSVIDAFIGTDNDVLPTLGKLHRVCVWENVILKSSVPKSWYNLPSKTKKPSHFPESSSSIASALLDDADKDVADSNEPPVDQNDRKVKNAKCLKFLVSQIPSCLTPLFQGLAKMLFSRKSPDASQKKQAFKISDAIAEVLRDHLTWPRYELDSETDSTNKYNYLTIMLGLLSLLFLDERSQVSLQTMLVVSFDRVNGLEVVFKLLRQFWEEAEGIKVLEEYSTIEVDEGSKERLSRIHGCIDVTLNFFQFVGSSKLLHESPQTVPLTTKDRDPRVEPFDPFNFLLNVRAKILPVINELWQSAYLPRAPPNIVRSVLQNLVQILKADGEVNQRPEGSGSGSSSGLTAPTSTLFGATRSLAPDEERVQQLIEMGFQRSSAEAALIRCNNHVQAAADYLVTHPQTIAATVFSAASSTEAGRNPSDTTSTRGNAPTDAGSTIDVTAQALALSMQGNQTPVEGTVTNDGSIPMETETVSTKPDKGKGKEVDYIDHFKALRDKLRSTSAARAIELLDAVEDIIFEVKDLFVLLSKDDAEQNIELIIKSIETVRSHPDEQRKKALNSRLRLLALLLNENSIQGKIPNLPFNIFSDMISMISEQSGLPLENPLPKWIAPALLVIEAFISLSEEPVSTELVTKPDESKDINVSLNELSFIKAESRTQLLDYCLSLLKRKDLDKDIMNALLRIVVRLTRRHSDAIEFVNKDGLNLLFNAFKSRAHDFRGQQIFIVMILRHALEDASVLESIIDKEIKNWFANPRPRGGDINAYLRNNAQFALRAPEIFIHSTKKLIKLARYDSSGRNQQIALIKTDTEDISTATTKDTTINEEEMTDTLPPPSTSTSLGSPKKFSFGSETAESIVQFIANELVATRVQANQTLDVKLSETNSNDRNENVNSSATTSTSTNSINTPQPVFKSEEHLDYLYRCFLLQCLTELLSSYPSCKIEVVNLSRRRNSMGSSTQSKSKTSLLYYLLNELLPYGCITPSTNIEMRKRYGQSKWTTSALVALCSNVGSEVDDKKPQPEIIQVRKFGLDCIIKSFKTAISSSDPIESKYGRLLSLAELCYAILNSRTGPNATANKPIEDGPASIAKIMLDKNFVNTLTDALAEVDLNYPSARILINALLKPFECLTKVAIKLGRSPEAPNKEQQRRDSISSISTPSADEMNPETEDAPDLYATSVLGALEGRVDSDEMDDDSLDSSVDEQRYDDGDFDEGTGSDLSDVSNDDDLDEGDDDNGDDMDVEIVVRQPIHGHPVVLDNERNDDHDSEIEHGVNQHLENDDDSDDEGHHHVRGNDDQEMWDVHDQVMIERGDIVEEIIDAEGQLHRHRRHDRFGGNDDGADRDIMLDEDDDEDDDDEEEDDDDEADDVEENDVVLDNGDVIDDGYDRINFNWAWNQPGTHFMNDDDFGIPNRTGRALFSFGNRRHRHMPGRRAILEVPPEGLDYVIGDPVGYGFNFGTNDDVDNSGLWRSNRTLPDTNDDVTTHPLLVNRSPTVPSVASVELTRGRSVRNGPLGDWTQSIEELIGGGAVQLLEQLLTRSRGLGHSSTYRLELNTGSSGLVSGIEVDRVFPRTISSGQENQNISPPSDPITAVQEFKPHSTGQRWYDEARMMYGSTVAEKSAKLVNHIYNALVPYALEEEKKRIEEERKRKEKEEREREERRLREEEERIKAEEEAERLRKERELREAEEVVAASTVVPQPETIADQSMSDTITNNDEIVEVTEVTEVTEVIELIDPMQEDAPIIEQEREHSGESIEMEDEPAPVTTDLNMDEGPSVVPDTSQTQEAAEDTIEGSSESQSTRTTVIVNGRPVDITDTGIDPTFLEALPDDLREEVLNQHLPPERRNRPPVTSGTGDAISPEFLAALPDDLREEIIQQEEAFEQERMIRQRTSEPAAVEMDTASFFASLDPQLRQTVLLEQDEMVLASLPPAIVAEANALRERASRRYTNAVRSRTLTAPQIQVSKKPSIQRDAVKLVDTSGLATLVRLLFLPQPLGNKNLLHKLLLNLCENSKTRGELISMLLSVLFDGSGDVSAVDKSFAQMSLKTKGTLKGTPRRQSSLPNSSLAQITQAAGENVPNLIAQRCLEALTYIVTYNEASVTYFLMEHDNSIGLKRSNSRKGKEKQAKTLSKYPVVILLSLLDRQVFIKNTALMDQLMHLLSFVLRPLSTLTKKDSNNAAGDSGGQSNDNSNGPVIQSTSTENHSGQSTGSDNQNNNSAQSDETNNDPPQNNVNSETNNNTSSGASASEASRNPTTASTSSEPAQPALKPPVIPDYCLRLVVNVLTAGECTSNTFKYTLSVIQHLSTLNGARDVITSELVDRAQSLGNDILDDLDELAQILQHADTGVDVQGVTLAKFSPSSSQQAKLLRVLKTIDYMYSRKQQSTTNTSTNAQVSLAPTVDPDEVDVVAPRTLLDGGRGSKLTEDEEKVMRIYDSLNFTELWKKLGKCLTTIHEKPDMIHVATVLLPLIESLMVVCKYVGMAPSTQKMTSSESQATSESMEELFFTFTEDHRKILNTMVRNNPSLMSGSFSLLVHNPKILEFDNKRNYFNQQLHKRTNTRDHYGTLQLNVRRQYVFEDSYQNLQRRTGDEIKYGKLSVRFYEEEGVDAGGVTREWFQVLARQMFNENYALFKTSAADRLTYQPNRASNANPEHLLFFKFVGRVIGKAIYDGRLLDAYFTRSFYKHILGKPVDYRDVEAIDLEYYNSLVWMLNNDITNIIDLTFSVVTNDYGEEKIIDLKPNGRNISVTDENKREYVMLVTEQRLTLAIKDQIENFLAGFHEIIPAHLISIFNEQELELLISGMPDIDIDDWKNNTEYQNYTASSPQIQWFWRAVRSFDQEERAKLLQFVTGTSKVPLEGFSALQGVHGVQKFQIHKDFSSPDRLPSAHTCFNQLDIPEYEDYEQLRSQLLLAISEGTTGFGFQ</sequence>
<evidence type="ECO:0000259" key="13">
    <source>
        <dbReference type="PROSITE" id="PS50030"/>
    </source>
</evidence>
<keyword evidence="5" id="KW-0813">Transport</keyword>
<proteinExistence type="inferred from homology"/>
<evidence type="ECO:0000256" key="9">
    <source>
        <dbReference type="ARBA" id="ARBA00023242"/>
    </source>
</evidence>
<feature type="region of interest" description="Disordered" evidence="12">
    <location>
        <begin position="2670"/>
        <end position="2728"/>
    </location>
</feature>
<dbReference type="Gene3D" id="1.10.8.10">
    <property type="entry name" value="DNA helicase RuvA subunit, C-terminal domain"/>
    <property type="match status" value="1"/>
</dbReference>
<feature type="compositionally biased region" description="Basic and acidic residues" evidence="12">
    <location>
        <begin position="2255"/>
        <end position="2268"/>
    </location>
</feature>
<keyword evidence="8" id="KW-0509">mRNA transport</keyword>
<feature type="compositionally biased region" description="Low complexity" evidence="12">
    <location>
        <begin position="1817"/>
        <end position="1833"/>
    </location>
</feature>
<feature type="region of interest" description="Disordered" evidence="12">
    <location>
        <begin position="2247"/>
        <end position="2293"/>
    </location>
</feature>
<dbReference type="EMBL" id="CAJVQA010001199">
    <property type="protein sequence ID" value="CAG8506321.1"/>
    <property type="molecule type" value="Genomic_DNA"/>
</dbReference>
<organism evidence="15 16">
    <name type="scientific">Cetraspora pellucida</name>
    <dbReference type="NCBI Taxonomy" id="1433469"/>
    <lineage>
        <taxon>Eukaryota</taxon>
        <taxon>Fungi</taxon>
        <taxon>Fungi incertae sedis</taxon>
        <taxon>Mucoromycota</taxon>
        <taxon>Glomeromycotina</taxon>
        <taxon>Glomeromycetes</taxon>
        <taxon>Diversisporales</taxon>
        <taxon>Gigasporaceae</taxon>
        <taxon>Cetraspora</taxon>
    </lineage>
</organism>